<proteinExistence type="predicted"/>
<protein>
    <recommendedName>
        <fullName evidence="4">WEB family protein</fullName>
    </recommendedName>
</protein>
<feature type="coiled-coil region" evidence="1">
    <location>
        <begin position="87"/>
        <end position="114"/>
    </location>
</feature>
<evidence type="ECO:0000313" key="2">
    <source>
        <dbReference type="EMBL" id="KAJ0973171.1"/>
    </source>
</evidence>
<evidence type="ECO:0000256" key="1">
    <source>
        <dbReference type="SAM" id="Coils"/>
    </source>
</evidence>
<dbReference type="AlphaFoldDB" id="A0A9D5HDY7"/>
<dbReference type="Proteomes" id="UP001085076">
    <property type="component" value="Miscellaneous, Linkage group lg05"/>
</dbReference>
<comment type="caution">
    <text evidence="2">The sequence shown here is derived from an EMBL/GenBank/DDBJ whole genome shotgun (WGS) entry which is preliminary data.</text>
</comment>
<evidence type="ECO:0000313" key="3">
    <source>
        <dbReference type="Proteomes" id="UP001085076"/>
    </source>
</evidence>
<name>A0A9D5HDY7_9LILI</name>
<reference evidence="2" key="2">
    <citation type="journal article" date="2022" name="Hortic Res">
        <title>The genome of Dioscorea zingiberensis sheds light on the biosynthesis, origin and evolution of the medicinally important diosgenin saponins.</title>
        <authorList>
            <person name="Li Y."/>
            <person name="Tan C."/>
            <person name="Li Z."/>
            <person name="Guo J."/>
            <person name="Li S."/>
            <person name="Chen X."/>
            <person name="Wang C."/>
            <person name="Dai X."/>
            <person name="Yang H."/>
            <person name="Song W."/>
            <person name="Hou L."/>
            <person name="Xu J."/>
            <person name="Tong Z."/>
            <person name="Xu A."/>
            <person name="Yuan X."/>
            <person name="Wang W."/>
            <person name="Yang Q."/>
            <person name="Chen L."/>
            <person name="Sun Z."/>
            <person name="Wang K."/>
            <person name="Pan B."/>
            <person name="Chen J."/>
            <person name="Bao Y."/>
            <person name="Liu F."/>
            <person name="Qi X."/>
            <person name="Gang D.R."/>
            <person name="Wen J."/>
            <person name="Li J."/>
        </authorList>
    </citation>
    <scope>NUCLEOTIDE SEQUENCE</scope>
    <source>
        <strain evidence="2">Dzin_1.0</strain>
    </source>
</reference>
<organism evidence="2 3">
    <name type="scientific">Dioscorea zingiberensis</name>
    <dbReference type="NCBI Taxonomy" id="325984"/>
    <lineage>
        <taxon>Eukaryota</taxon>
        <taxon>Viridiplantae</taxon>
        <taxon>Streptophyta</taxon>
        <taxon>Embryophyta</taxon>
        <taxon>Tracheophyta</taxon>
        <taxon>Spermatophyta</taxon>
        <taxon>Magnoliopsida</taxon>
        <taxon>Liliopsida</taxon>
        <taxon>Dioscoreales</taxon>
        <taxon>Dioscoreaceae</taxon>
        <taxon>Dioscorea</taxon>
    </lineage>
</organism>
<accession>A0A9D5HDY7</accession>
<keyword evidence="1" id="KW-0175">Coiled coil</keyword>
<keyword evidence="3" id="KW-1185">Reference proteome</keyword>
<gene>
    <name evidence="2" type="ORF">J5N97_021130</name>
</gene>
<reference evidence="2" key="1">
    <citation type="submission" date="2021-03" db="EMBL/GenBank/DDBJ databases">
        <authorList>
            <person name="Li Z."/>
            <person name="Yang C."/>
        </authorList>
    </citation>
    <scope>NUCLEOTIDE SEQUENCE</scope>
    <source>
        <strain evidence="2">Dzin_1.0</strain>
        <tissue evidence="2">Leaf</tissue>
    </source>
</reference>
<sequence>MEAQPSSTLAKMVSERAEVDTARPFRFCEGGCCYIWRRILSCDAAYSQKIDRNIVHVTTPKPIQSAFSSPPSFSSTSSQFHQDREDEHVIINSLKKLEVELEETKRELMLLKERESEREVTVASLNAEIHKNMAKIAEIEAVGAAKAAKTSIDITEEKADSDIWEEERSMELEPSYEYLPSLAHVLRLGEVDSNFNLRKKTKVAKTKKKKPIIPLISDMFSRKKVPNEHHHSLYDYPFSSGLS</sequence>
<dbReference type="EMBL" id="JAGGNH010000005">
    <property type="protein sequence ID" value="KAJ0973171.1"/>
    <property type="molecule type" value="Genomic_DNA"/>
</dbReference>
<dbReference type="OrthoDB" id="685187at2759"/>
<evidence type="ECO:0008006" key="4">
    <source>
        <dbReference type="Google" id="ProtNLM"/>
    </source>
</evidence>